<feature type="binding site" evidence="7">
    <location>
        <position position="185"/>
    </location>
    <ligand>
        <name>substrate</name>
    </ligand>
</feature>
<comment type="catalytic activity">
    <reaction evidence="1 7">
        <text>guanosine(46) in tRNA + S-adenosyl-L-methionine = N(7)-methylguanosine(46) in tRNA + S-adenosyl-L-homocysteine</text>
        <dbReference type="Rhea" id="RHEA:42708"/>
        <dbReference type="Rhea" id="RHEA-COMP:10188"/>
        <dbReference type="Rhea" id="RHEA-COMP:10189"/>
        <dbReference type="ChEBI" id="CHEBI:57856"/>
        <dbReference type="ChEBI" id="CHEBI:59789"/>
        <dbReference type="ChEBI" id="CHEBI:74269"/>
        <dbReference type="ChEBI" id="CHEBI:74480"/>
        <dbReference type="EC" id="2.1.1.33"/>
    </reaction>
</comment>
<comment type="pathway">
    <text evidence="7">tRNA modification; N(7)-methylguanine-tRNA biosynthesis.</text>
</comment>
<dbReference type="HAMAP" id="MF_01057">
    <property type="entry name" value="tRNA_methyltr_TrmB"/>
    <property type="match status" value="1"/>
</dbReference>
<dbReference type="RefSeq" id="WP_244350632.1">
    <property type="nucleotide sequence ID" value="NZ_JAFIRA010000026.1"/>
</dbReference>
<keyword evidence="5 7" id="KW-0949">S-adenosyl-L-methionine</keyword>
<dbReference type="PROSITE" id="PS51625">
    <property type="entry name" value="SAM_MT_TRMB"/>
    <property type="match status" value="1"/>
</dbReference>
<evidence type="ECO:0000256" key="6">
    <source>
        <dbReference type="ARBA" id="ARBA00022694"/>
    </source>
</evidence>
<gene>
    <name evidence="7 9" type="primary">trmB</name>
    <name evidence="9" type="ORF">JX360_10630</name>
</gene>
<comment type="function">
    <text evidence="2 7">Catalyzes the formation of N(7)-methylguanine at position 46 (m7G46) in tRNA.</text>
</comment>
<dbReference type="PANTHER" id="PTHR23417:SF21">
    <property type="entry name" value="TRNA (GUANINE-N(7)-)-METHYLTRANSFERASE"/>
    <property type="match status" value="1"/>
</dbReference>
<keyword evidence="10" id="KW-1185">Reference proteome</keyword>
<evidence type="ECO:0000313" key="10">
    <source>
        <dbReference type="Proteomes" id="UP000830835"/>
    </source>
</evidence>
<dbReference type="InterPro" id="IPR055361">
    <property type="entry name" value="tRNA_methyltr_TrmB_bact"/>
</dbReference>
<proteinExistence type="inferred from homology"/>
<dbReference type="InterPro" id="IPR003358">
    <property type="entry name" value="tRNA_(Gua-N-7)_MeTrfase_Trmb"/>
</dbReference>
<feature type="binding site" evidence="7">
    <location>
        <position position="99"/>
    </location>
    <ligand>
        <name>S-adenosyl-L-methionine</name>
        <dbReference type="ChEBI" id="CHEBI:59789"/>
    </ligand>
</feature>
<evidence type="ECO:0000256" key="4">
    <source>
        <dbReference type="ARBA" id="ARBA00022679"/>
    </source>
</evidence>
<evidence type="ECO:0000256" key="2">
    <source>
        <dbReference type="ARBA" id="ARBA00003015"/>
    </source>
</evidence>
<dbReference type="EMBL" id="JAFIRA010000026">
    <property type="protein sequence ID" value="MCJ2543356.1"/>
    <property type="molecule type" value="Genomic_DNA"/>
</dbReference>
<keyword evidence="4 7" id="KW-0808">Transferase</keyword>
<comment type="caution">
    <text evidence="7">Lacks conserved residue(s) required for the propagation of feature annotation.</text>
</comment>
<feature type="binding site" evidence="7">
    <location>
        <position position="74"/>
    </location>
    <ligand>
        <name>S-adenosyl-L-methionine</name>
        <dbReference type="ChEBI" id="CHEBI:59789"/>
    </ligand>
</feature>
<feature type="binding site" evidence="7">
    <location>
        <position position="126"/>
    </location>
    <ligand>
        <name>S-adenosyl-L-methionine</name>
        <dbReference type="ChEBI" id="CHEBI:59789"/>
    </ligand>
</feature>
<comment type="caution">
    <text evidence="9">The sequence shown here is derived from an EMBL/GenBank/DDBJ whole genome shotgun (WGS) entry which is preliminary data.</text>
</comment>
<organism evidence="9 10">
    <name type="scientific">Thermostichus vulcanus str. 'Rupite'</name>
    <dbReference type="NCBI Taxonomy" id="2813851"/>
    <lineage>
        <taxon>Bacteria</taxon>
        <taxon>Bacillati</taxon>
        <taxon>Cyanobacteriota</taxon>
        <taxon>Cyanophyceae</taxon>
        <taxon>Thermostichales</taxon>
        <taxon>Thermostichaceae</taxon>
        <taxon>Thermostichus</taxon>
    </lineage>
</organism>
<dbReference type="SUPFAM" id="SSF53335">
    <property type="entry name" value="S-adenosyl-L-methionine-dependent methyltransferases"/>
    <property type="match status" value="1"/>
</dbReference>
<dbReference type="Pfam" id="PF02390">
    <property type="entry name" value="Methyltransf_4"/>
    <property type="match status" value="1"/>
</dbReference>
<protein>
    <recommendedName>
        <fullName evidence="7">tRNA (guanine-N(7)-)-methyltransferase</fullName>
        <ecNumber evidence="7">2.1.1.33</ecNumber>
    </recommendedName>
    <alternativeName>
        <fullName evidence="7">tRNA (guanine(46)-N(7))-methyltransferase</fullName>
    </alternativeName>
    <alternativeName>
        <fullName evidence="7">tRNA(m7G46)-methyltransferase</fullName>
    </alternativeName>
</protein>
<reference evidence="9" key="1">
    <citation type="submission" date="2021-02" db="EMBL/GenBank/DDBJ databases">
        <title>The CRISPR/cas machinery reduction and long-range gene transfer in the hot spring cyanobacterium Synechococcus.</title>
        <authorList>
            <person name="Dvorak P."/>
            <person name="Jahodarova E."/>
            <person name="Hasler P."/>
            <person name="Poulickova A."/>
        </authorList>
    </citation>
    <scope>NUCLEOTIDE SEQUENCE</scope>
    <source>
        <strain evidence="9">Rupite</strain>
    </source>
</reference>
<keyword evidence="3 7" id="KW-0489">Methyltransferase</keyword>
<feature type="compositionally biased region" description="Polar residues" evidence="8">
    <location>
        <begin position="12"/>
        <end position="24"/>
    </location>
</feature>
<dbReference type="EC" id="2.1.1.33" evidence="7"/>
<evidence type="ECO:0000256" key="3">
    <source>
        <dbReference type="ARBA" id="ARBA00022603"/>
    </source>
</evidence>
<dbReference type="GO" id="GO:0008176">
    <property type="term" value="F:tRNA (guanine(46)-N7)-methyltransferase activity"/>
    <property type="evidence" value="ECO:0007669"/>
    <property type="project" value="UniProtKB-EC"/>
</dbReference>
<feature type="binding site" evidence="7">
    <location>
        <position position="153"/>
    </location>
    <ligand>
        <name>substrate</name>
    </ligand>
</feature>
<comment type="similarity">
    <text evidence="7">Belongs to the class I-like SAM-binding methyltransferase superfamily. TrmB family.</text>
</comment>
<dbReference type="NCBIfam" id="TIGR00091">
    <property type="entry name" value="tRNA (guanosine(46)-N7)-methyltransferase TrmB"/>
    <property type="match status" value="1"/>
</dbReference>
<keyword evidence="6 7" id="KW-0819">tRNA processing</keyword>
<feature type="binding site" evidence="7">
    <location>
        <position position="149"/>
    </location>
    <ligand>
        <name>S-adenosyl-L-methionine</name>
        <dbReference type="ChEBI" id="CHEBI:59789"/>
    </ligand>
</feature>
<name>A0ABT0CC83_THEVL</name>
<accession>A0ABT0CC83</accession>
<sequence length="241" mass="28185">MEPDVQRIGHSSVAQPADCSSRSAPQPWGIRLQQGLSHRVRQHVNPLQVQYQQPASPPHWERVYRRLAQPFHLDIGTGSGRFLLRIAQEQPEWNFLGVEIRQPLVERANRWRDELGLDNVHFLFGNINVSLRHLFAPGDLSRVTLQFPDPWFKKRHHKRRVVQPQLVADLALLLRPGSPVFLQSDVKEVAEEMVGRFLEHPQFWDPYAGPLDHNPLGIPTQREWHCQQLGLPIYRYWLERR</sequence>
<evidence type="ECO:0000256" key="5">
    <source>
        <dbReference type="ARBA" id="ARBA00022691"/>
    </source>
</evidence>
<dbReference type="Proteomes" id="UP000830835">
    <property type="component" value="Unassembled WGS sequence"/>
</dbReference>
<evidence type="ECO:0000256" key="1">
    <source>
        <dbReference type="ARBA" id="ARBA00000142"/>
    </source>
</evidence>
<dbReference type="CDD" id="cd02440">
    <property type="entry name" value="AdoMet_MTases"/>
    <property type="match status" value="1"/>
</dbReference>
<feature type="region of interest" description="Disordered" evidence="8">
    <location>
        <begin position="1"/>
        <end position="24"/>
    </location>
</feature>
<evidence type="ECO:0000256" key="8">
    <source>
        <dbReference type="SAM" id="MobiDB-lite"/>
    </source>
</evidence>
<evidence type="ECO:0000313" key="9">
    <source>
        <dbReference type="EMBL" id="MCJ2543356.1"/>
    </source>
</evidence>
<dbReference type="InterPro" id="IPR029063">
    <property type="entry name" value="SAM-dependent_MTases_sf"/>
</dbReference>
<dbReference type="PANTHER" id="PTHR23417">
    <property type="entry name" value="3-DEOXY-D-MANNO-OCTULOSONIC-ACID TRANSFERASE/TRNA GUANINE-N 7 - -METHYLTRANSFERASE"/>
    <property type="match status" value="1"/>
</dbReference>
<dbReference type="Gene3D" id="3.40.50.150">
    <property type="entry name" value="Vaccinia Virus protein VP39"/>
    <property type="match status" value="1"/>
</dbReference>
<evidence type="ECO:0000256" key="7">
    <source>
        <dbReference type="HAMAP-Rule" id="MF_01057"/>
    </source>
</evidence>